<dbReference type="AlphaFoldDB" id="A0AAQ3UB92"/>
<sequence length="383" mass="42561">MAAAGWASLPADLLREISGHLSADGDHLRIHQVCAHWHASTPLPAVRPCVVASRPWPWKHRYPVGLYSMWHVKGGQRVSGFPDPPAGLPWCCGMSRGWLALSNYAKWPTRLLLWDPGSGAEVPLPLPPRPSILQVFLAEDPLASPHWMALATLEDRGSLLFWRPGDESWRPVTGGCGMGVSPSVDSIAFHDGKMFFNVSSDRLLAYNLNLGTTSPPTFVGEVYVDAAVRAVACNGDLLVVALDDETLYPSFAEVYRIVDWAPAGRRRLQLGSRVTDLGGYSLFLGRGDTLALRAGDVLGIKGNHVYVLAQQLVNLPWLFTFDLKSGVRKEYRCEENQRVEARNYLWPYTWFCLKAPFFKRKRSALAPAVQSERKKRTRVSVST</sequence>
<evidence type="ECO:0000259" key="1">
    <source>
        <dbReference type="Pfam" id="PF03478"/>
    </source>
</evidence>
<dbReference type="Pfam" id="PF03478">
    <property type="entry name" value="Beta-prop_KIB1-4"/>
    <property type="match status" value="1"/>
</dbReference>
<protein>
    <recommendedName>
        <fullName evidence="1">KIB1-4 beta-propeller domain-containing protein</fullName>
    </recommendedName>
</protein>
<dbReference type="PANTHER" id="PTHR36901">
    <property type="entry name" value="F-BOX DOMAIN CONTAINING PROTEIN, EXPRESSED-RELATED"/>
    <property type="match status" value="1"/>
</dbReference>
<evidence type="ECO:0000313" key="2">
    <source>
        <dbReference type="EMBL" id="WVZ87020.1"/>
    </source>
</evidence>
<name>A0AAQ3UB92_PASNO</name>
<evidence type="ECO:0000313" key="3">
    <source>
        <dbReference type="Proteomes" id="UP001341281"/>
    </source>
</evidence>
<dbReference type="PANTHER" id="PTHR36901:SF6">
    <property type="entry name" value="OS05G0150100 PROTEIN"/>
    <property type="match status" value="1"/>
</dbReference>
<dbReference type="EMBL" id="CP144751">
    <property type="protein sequence ID" value="WVZ87020.1"/>
    <property type="molecule type" value="Genomic_DNA"/>
</dbReference>
<keyword evidence="3" id="KW-1185">Reference proteome</keyword>
<proteinExistence type="predicted"/>
<dbReference type="InterPro" id="IPR005174">
    <property type="entry name" value="KIB1-4_b-propeller"/>
</dbReference>
<dbReference type="Gene3D" id="1.20.1280.50">
    <property type="match status" value="1"/>
</dbReference>
<dbReference type="SUPFAM" id="SSF50952">
    <property type="entry name" value="Soluble quinoprotein glucose dehydrogenase"/>
    <property type="match status" value="1"/>
</dbReference>
<dbReference type="InterPro" id="IPR011041">
    <property type="entry name" value="Quinoprot_gluc/sorb_DH_b-prop"/>
</dbReference>
<gene>
    <name evidence="2" type="ORF">U9M48_033722</name>
</gene>
<reference evidence="2 3" key="1">
    <citation type="submission" date="2024-02" db="EMBL/GenBank/DDBJ databases">
        <title>High-quality chromosome-scale genome assembly of Pensacola bahiagrass (Paspalum notatum Flugge var. saurae).</title>
        <authorList>
            <person name="Vega J.M."/>
            <person name="Podio M."/>
            <person name="Orjuela J."/>
            <person name="Siena L.A."/>
            <person name="Pessino S.C."/>
            <person name="Combes M.C."/>
            <person name="Mariac C."/>
            <person name="Albertini E."/>
            <person name="Pupilli F."/>
            <person name="Ortiz J.P.A."/>
            <person name="Leblanc O."/>
        </authorList>
    </citation>
    <scope>NUCLEOTIDE SEQUENCE [LARGE SCALE GENOMIC DNA]</scope>
    <source>
        <strain evidence="2">R1</strain>
        <tissue evidence="2">Leaf</tissue>
    </source>
</reference>
<organism evidence="2 3">
    <name type="scientific">Paspalum notatum var. saurae</name>
    <dbReference type="NCBI Taxonomy" id="547442"/>
    <lineage>
        <taxon>Eukaryota</taxon>
        <taxon>Viridiplantae</taxon>
        <taxon>Streptophyta</taxon>
        <taxon>Embryophyta</taxon>
        <taxon>Tracheophyta</taxon>
        <taxon>Spermatophyta</taxon>
        <taxon>Magnoliopsida</taxon>
        <taxon>Liliopsida</taxon>
        <taxon>Poales</taxon>
        <taxon>Poaceae</taxon>
        <taxon>PACMAD clade</taxon>
        <taxon>Panicoideae</taxon>
        <taxon>Andropogonodae</taxon>
        <taxon>Paspaleae</taxon>
        <taxon>Paspalinae</taxon>
        <taxon>Paspalum</taxon>
    </lineage>
</organism>
<accession>A0AAQ3UB92</accession>
<dbReference type="Proteomes" id="UP001341281">
    <property type="component" value="Chromosome 07"/>
</dbReference>
<feature type="domain" description="KIB1-4 beta-propeller" evidence="1">
    <location>
        <begin position="88"/>
        <end position="308"/>
    </location>
</feature>